<evidence type="ECO:0000313" key="2">
    <source>
        <dbReference type="EMBL" id="QDS35518.1"/>
    </source>
</evidence>
<dbReference type="Proteomes" id="UP000317713">
    <property type="component" value="Chromosome"/>
</dbReference>
<reference evidence="2 3" key="1">
    <citation type="submission" date="2019-07" db="EMBL/GenBank/DDBJ databases">
        <title>Characterization of Brevibacillus brevis HK544, as a potential biocontrol agent.</title>
        <authorList>
            <person name="Kim H."/>
        </authorList>
    </citation>
    <scope>NUCLEOTIDE SEQUENCE [LARGE SCALE GENOMIC DNA]</scope>
    <source>
        <strain evidence="2 3">HK544</strain>
    </source>
</reference>
<dbReference type="InterPro" id="IPR025375">
    <property type="entry name" value="DUF4365"/>
</dbReference>
<accession>A0A517I9F2</accession>
<dbReference type="Pfam" id="PF14280">
    <property type="entry name" value="DUF4365"/>
    <property type="match status" value="1"/>
</dbReference>
<sequence>MAVSVQNIEESLSVSYVSAVVAKAGASFDIVSRDYGVDVCVRRVDRFNGMLMDMGVSFDFQLKSTINWEIDGSFIVYDIEADAYNKLIYRHNASATPCLLVVLCLPKDSNDWICLSEDELKLRKCGYYFYVQGEMTQNKRSTRIRIPRDNVLTPEAIKKLIEDVGSGVLR</sequence>
<proteinExistence type="predicted"/>
<feature type="domain" description="DUF4365" evidence="1">
    <location>
        <begin position="10"/>
        <end position="162"/>
    </location>
</feature>
<dbReference type="RefSeq" id="WP_144617145.1">
    <property type="nucleotide sequence ID" value="NZ_CP042161.1"/>
</dbReference>
<dbReference type="AlphaFoldDB" id="A0A517I9F2"/>
<name>A0A517I9F2_BREBE</name>
<gene>
    <name evidence="2" type="ORF">FPS98_16710</name>
</gene>
<dbReference type="EMBL" id="CP042161">
    <property type="protein sequence ID" value="QDS35518.1"/>
    <property type="molecule type" value="Genomic_DNA"/>
</dbReference>
<protein>
    <submittedName>
        <fullName evidence="2">DUF4365 domain-containing protein</fullName>
    </submittedName>
</protein>
<evidence type="ECO:0000313" key="3">
    <source>
        <dbReference type="Proteomes" id="UP000317713"/>
    </source>
</evidence>
<organism evidence="2 3">
    <name type="scientific">Brevibacillus brevis</name>
    <name type="common">Bacillus brevis</name>
    <dbReference type="NCBI Taxonomy" id="1393"/>
    <lineage>
        <taxon>Bacteria</taxon>
        <taxon>Bacillati</taxon>
        <taxon>Bacillota</taxon>
        <taxon>Bacilli</taxon>
        <taxon>Bacillales</taxon>
        <taxon>Paenibacillaceae</taxon>
        <taxon>Brevibacillus</taxon>
    </lineage>
</organism>
<evidence type="ECO:0000259" key="1">
    <source>
        <dbReference type="Pfam" id="PF14280"/>
    </source>
</evidence>